<comment type="caution">
    <text evidence="5">The sequence shown here is derived from an EMBL/GenBank/DDBJ whole genome shotgun (WGS) entry which is preliminary data.</text>
</comment>
<feature type="domain" description="N-acetyltransferase" evidence="4">
    <location>
        <begin position="25"/>
        <end position="169"/>
    </location>
</feature>
<dbReference type="Proteomes" id="UP000662200">
    <property type="component" value="Unassembled WGS sequence"/>
</dbReference>
<dbReference type="Pfam" id="PF00583">
    <property type="entry name" value="Acetyltransf_1"/>
    <property type="match status" value="1"/>
</dbReference>
<reference evidence="5" key="1">
    <citation type="journal article" date="2014" name="Int. J. Syst. Evol. Microbiol.">
        <title>Complete genome sequence of Corynebacterium casei LMG S-19264T (=DSM 44701T), isolated from a smear-ripened cheese.</title>
        <authorList>
            <consortium name="US DOE Joint Genome Institute (JGI-PGF)"/>
            <person name="Walter F."/>
            <person name="Albersmeier A."/>
            <person name="Kalinowski J."/>
            <person name="Ruckert C."/>
        </authorList>
    </citation>
    <scope>NUCLEOTIDE SEQUENCE</scope>
    <source>
        <strain evidence="5">JCM 3091</strain>
    </source>
</reference>
<feature type="region of interest" description="Disordered" evidence="3">
    <location>
        <begin position="1"/>
        <end position="21"/>
    </location>
</feature>
<keyword evidence="1" id="KW-0808">Transferase</keyword>
<keyword evidence="6" id="KW-1185">Reference proteome</keyword>
<dbReference type="Gene3D" id="3.40.630.30">
    <property type="match status" value="1"/>
</dbReference>
<accession>A0A8J3FFM0</accession>
<proteinExistence type="predicted"/>
<dbReference type="InterPro" id="IPR050680">
    <property type="entry name" value="YpeA/RimI_acetyltransf"/>
</dbReference>
<name>A0A8J3FFM0_9ACTN</name>
<dbReference type="PANTHER" id="PTHR43420:SF47">
    <property type="entry name" value="N-ACETYLTRANSFERASE DOMAIN-CONTAINING PROTEIN"/>
    <property type="match status" value="1"/>
</dbReference>
<evidence type="ECO:0000256" key="1">
    <source>
        <dbReference type="ARBA" id="ARBA00022679"/>
    </source>
</evidence>
<dbReference type="CDD" id="cd04301">
    <property type="entry name" value="NAT_SF"/>
    <property type="match status" value="1"/>
</dbReference>
<evidence type="ECO:0000313" key="6">
    <source>
        <dbReference type="Proteomes" id="UP000662200"/>
    </source>
</evidence>
<dbReference type="InterPro" id="IPR000182">
    <property type="entry name" value="GNAT_dom"/>
</dbReference>
<evidence type="ECO:0000256" key="3">
    <source>
        <dbReference type="SAM" id="MobiDB-lite"/>
    </source>
</evidence>
<dbReference type="PANTHER" id="PTHR43420">
    <property type="entry name" value="ACETYLTRANSFERASE"/>
    <property type="match status" value="1"/>
</dbReference>
<dbReference type="PROSITE" id="PS51186">
    <property type="entry name" value="GNAT"/>
    <property type="match status" value="1"/>
</dbReference>
<evidence type="ECO:0000256" key="2">
    <source>
        <dbReference type="ARBA" id="ARBA00023315"/>
    </source>
</evidence>
<evidence type="ECO:0000313" key="5">
    <source>
        <dbReference type="EMBL" id="GGK18649.1"/>
    </source>
</evidence>
<evidence type="ECO:0000259" key="4">
    <source>
        <dbReference type="PROSITE" id="PS51186"/>
    </source>
</evidence>
<dbReference type="SUPFAM" id="SSF55729">
    <property type="entry name" value="Acyl-CoA N-acyltransferases (Nat)"/>
    <property type="match status" value="1"/>
</dbReference>
<protein>
    <recommendedName>
        <fullName evidence="4">N-acetyltransferase domain-containing protein</fullName>
    </recommendedName>
</protein>
<dbReference type="AlphaFoldDB" id="A0A8J3FFM0"/>
<dbReference type="GO" id="GO:0016747">
    <property type="term" value="F:acyltransferase activity, transferring groups other than amino-acyl groups"/>
    <property type="evidence" value="ECO:0007669"/>
    <property type="project" value="InterPro"/>
</dbReference>
<keyword evidence="2" id="KW-0012">Acyltransferase</keyword>
<organism evidence="5 6">
    <name type="scientific">Pilimelia terevasa</name>
    <dbReference type="NCBI Taxonomy" id="53372"/>
    <lineage>
        <taxon>Bacteria</taxon>
        <taxon>Bacillati</taxon>
        <taxon>Actinomycetota</taxon>
        <taxon>Actinomycetes</taxon>
        <taxon>Micromonosporales</taxon>
        <taxon>Micromonosporaceae</taxon>
        <taxon>Pilimelia</taxon>
    </lineage>
</organism>
<gene>
    <name evidence="5" type="ORF">GCM10010124_09070</name>
</gene>
<reference evidence="5" key="2">
    <citation type="submission" date="2020-09" db="EMBL/GenBank/DDBJ databases">
        <authorList>
            <person name="Sun Q."/>
            <person name="Ohkuma M."/>
        </authorList>
    </citation>
    <scope>NUCLEOTIDE SEQUENCE</scope>
    <source>
        <strain evidence="5">JCM 3091</strain>
    </source>
</reference>
<dbReference type="RefSeq" id="WP_189112890.1">
    <property type="nucleotide sequence ID" value="NZ_BMQC01000002.1"/>
</dbReference>
<sequence length="175" mass="18870">MSGSAARGGAADIRITPDGSAQGQRTAAGLWAAAVARRDHLPAPAPVEEKLPAIRRRLSTGAGSLHIARVRQRAVGFALLVTREPVLELVYLAVAPEAWGTGVGRGLLAYVDARARAVGVGELELWVIDDNERAVRAYRRSGWRRTADLQVRGSPGRPERRLVRKLTLDRGLTGR</sequence>
<dbReference type="InterPro" id="IPR016181">
    <property type="entry name" value="Acyl_CoA_acyltransferase"/>
</dbReference>
<dbReference type="EMBL" id="BMQC01000002">
    <property type="protein sequence ID" value="GGK18649.1"/>
    <property type="molecule type" value="Genomic_DNA"/>
</dbReference>